<proteinExistence type="predicted"/>
<comment type="function">
    <text evidence="1">Component of the RIX1 complex required for processing of ITS2 sequences from 35S pre-rRNA.</text>
</comment>
<feature type="domain" description="Pre-rRNA-processing protein Ipi1 N-terminal" evidence="2">
    <location>
        <begin position="159"/>
        <end position="197"/>
    </location>
</feature>
<accession>A0A2H9TQS8</accession>
<protein>
    <recommendedName>
        <fullName evidence="2">Pre-rRNA-processing protein Ipi1 N-terminal domain-containing protein</fullName>
    </recommendedName>
</protein>
<name>A0A2H9TQS8_9FUNG</name>
<dbReference type="Gene3D" id="1.25.10.10">
    <property type="entry name" value="Leucine-rich Repeat Variant"/>
    <property type="match status" value="1"/>
</dbReference>
<dbReference type="EMBL" id="MTSL01000008">
    <property type="protein sequence ID" value="PJF20104.1"/>
    <property type="molecule type" value="Genomic_DNA"/>
</dbReference>
<dbReference type="InterPro" id="IPR016024">
    <property type="entry name" value="ARM-type_fold"/>
</dbReference>
<dbReference type="Pfam" id="PF12333">
    <property type="entry name" value="Ipi1_N"/>
    <property type="match status" value="1"/>
</dbReference>
<dbReference type="InterPro" id="IPR011989">
    <property type="entry name" value="ARM-like"/>
</dbReference>
<evidence type="ECO:0000256" key="1">
    <source>
        <dbReference type="ARBA" id="ARBA00002355"/>
    </source>
</evidence>
<dbReference type="SUPFAM" id="SSF48371">
    <property type="entry name" value="ARM repeat"/>
    <property type="match status" value="1"/>
</dbReference>
<gene>
    <name evidence="3" type="ORF">PSACC_00082</name>
</gene>
<evidence type="ECO:0000313" key="3">
    <source>
        <dbReference type="EMBL" id="PJF20104.1"/>
    </source>
</evidence>
<sequence length="357" mass="39161">MYQFGKCIPGMANLNKKSRKTGPKDFEKSKVKVGRAKAGAVNATNTSFQTKRLALREQHLSTAQKIEATSEGSSSALAAILKPTLSQTGHYNTNVRKEAFATLLKRCKEHPDIGDVINVLLEHASRGMVDNEAVVRTAVLHLTVYLWEQKVELRALFGGWVQFALLAMTHLHTDIRRDSIKFLEAALKAVPMTVLLPYTGNLLAALADGTLSRQKGNKAQECAMQLVAAYTKAKMAPESAPPLHYCWQSVQSNSLIGARLRKTTSDQILEGICEMKFSKIIAWLSNSLLDDWLEASPITGSVQRGAKSSERQAHTRVAAALKGLLAFSIASGYDSDTFVNLLPAPIRTSPHIYVFIK</sequence>
<dbReference type="STRING" id="1246581.A0A2H9TQS8"/>
<dbReference type="Proteomes" id="UP000240830">
    <property type="component" value="Unassembled WGS sequence"/>
</dbReference>
<dbReference type="InterPro" id="IPR024679">
    <property type="entry name" value="Ipi1_N"/>
</dbReference>
<keyword evidence="4" id="KW-1185">Reference proteome</keyword>
<evidence type="ECO:0000313" key="4">
    <source>
        <dbReference type="Proteomes" id="UP000240830"/>
    </source>
</evidence>
<comment type="caution">
    <text evidence="3">The sequence shown here is derived from an EMBL/GenBank/DDBJ whole genome shotgun (WGS) entry which is preliminary data.</text>
</comment>
<dbReference type="AlphaFoldDB" id="A0A2H9TQS8"/>
<dbReference type="OrthoDB" id="361362at2759"/>
<evidence type="ECO:0000259" key="2">
    <source>
        <dbReference type="Pfam" id="PF12333"/>
    </source>
</evidence>
<reference evidence="3 4" key="1">
    <citation type="submission" date="2016-10" db="EMBL/GenBank/DDBJ databases">
        <title>The genome of Paramicrosporidium saccamoebae is the missing link in understanding Cryptomycota and Microsporidia evolution.</title>
        <authorList>
            <person name="Quandt C.A."/>
            <person name="Beaudet D."/>
            <person name="Corsaro D."/>
            <person name="Michel R."/>
            <person name="Corradi N."/>
            <person name="James T."/>
        </authorList>
    </citation>
    <scope>NUCLEOTIDE SEQUENCE [LARGE SCALE GENOMIC DNA]</scope>
    <source>
        <strain evidence="3 4">KSL3</strain>
    </source>
</reference>
<organism evidence="3 4">
    <name type="scientific">Paramicrosporidium saccamoebae</name>
    <dbReference type="NCBI Taxonomy" id="1246581"/>
    <lineage>
        <taxon>Eukaryota</taxon>
        <taxon>Fungi</taxon>
        <taxon>Fungi incertae sedis</taxon>
        <taxon>Cryptomycota</taxon>
        <taxon>Cryptomycota incertae sedis</taxon>
        <taxon>Paramicrosporidium</taxon>
    </lineage>
</organism>